<dbReference type="EMBL" id="JARKIE010000211">
    <property type="protein sequence ID" value="KAJ7666320.1"/>
    <property type="molecule type" value="Genomic_DNA"/>
</dbReference>
<keyword evidence="9" id="KW-0119">Carbohydrate metabolism</keyword>
<comment type="caution">
    <text evidence="13">The sequence shown here is derived from an EMBL/GenBank/DDBJ whole genome shotgun (WGS) entry which is preliminary data.</text>
</comment>
<keyword evidence="14" id="KW-1185">Reference proteome</keyword>
<dbReference type="InterPro" id="IPR002509">
    <property type="entry name" value="NODB_dom"/>
</dbReference>
<keyword evidence="3" id="KW-1003">Cell membrane</keyword>
<dbReference type="GO" id="GO:0005975">
    <property type="term" value="P:carbohydrate metabolic process"/>
    <property type="evidence" value="ECO:0007669"/>
    <property type="project" value="InterPro"/>
</dbReference>
<evidence type="ECO:0000259" key="12">
    <source>
        <dbReference type="PROSITE" id="PS51677"/>
    </source>
</evidence>
<name>A0AAD7G848_MYCRO</name>
<keyword evidence="6" id="KW-0732">Signal</keyword>
<evidence type="ECO:0000256" key="1">
    <source>
        <dbReference type="ARBA" id="ARBA00001941"/>
    </source>
</evidence>
<dbReference type="Gene3D" id="3.20.20.370">
    <property type="entry name" value="Glycoside hydrolase/deacetylase"/>
    <property type="match status" value="1"/>
</dbReference>
<keyword evidence="10" id="KW-0449">Lipoprotein</keyword>
<keyword evidence="11" id="KW-0961">Cell wall biogenesis/degradation</keyword>
<evidence type="ECO:0000256" key="10">
    <source>
        <dbReference type="ARBA" id="ARBA00023288"/>
    </source>
</evidence>
<feature type="domain" description="NodB homology" evidence="12">
    <location>
        <begin position="1"/>
        <end position="129"/>
    </location>
</feature>
<dbReference type="InterPro" id="IPR011330">
    <property type="entry name" value="Glyco_hydro/deAcase_b/a-brl"/>
</dbReference>
<evidence type="ECO:0000256" key="2">
    <source>
        <dbReference type="ARBA" id="ARBA00004609"/>
    </source>
</evidence>
<evidence type="ECO:0000256" key="11">
    <source>
        <dbReference type="ARBA" id="ARBA00023316"/>
    </source>
</evidence>
<evidence type="ECO:0000256" key="8">
    <source>
        <dbReference type="ARBA" id="ARBA00023136"/>
    </source>
</evidence>
<protein>
    <recommendedName>
        <fullName evidence="12">NodB homology domain-containing protein</fullName>
    </recommendedName>
</protein>
<keyword evidence="4" id="KW-0336">GPI-anchor</keyword>
<dbReference type="Pfam" id="PF01522">
    <property type="entry name" value="Polysacc_deac_1"/>
    <property type="match status" value="1"/>
</dbReference>
<dbReference type="PANTHER" id="PTHR46471:SF2">
    <property type="entry name" value="CHITIN DEACETYLASE-RELATED"/>
    <property type="match status" value="1"/>
</dbReference>
<evidence type="ECO:0000256" key="3">
    <source>
        <dbReference type="ARBA" id="ARBA00022475"/>
    </source>
</evidence>
<organism evidence="13 14">
    <name type="scientific">Mycena rosella</name>
    <name type="common">Pink bonnet</name>
    <name type="synonym">Agaricus rosellus</name>
    <dbReference type="NCBI Taxonomy" id="1033263"/>
    <lineage>
        <taxon>Eukaryota</taxon>
        <taxon>Fungi</taxon>
        <taxon>Dikarya</taxon>
        <taxon>Basidiomycota</taxon>
        <taxon>Agaricomycotina</taxon>
        <taxon>Agaricomycetes</taxon>
        <taxon>Agaricomycetidae</taxon>
        <taxon>Agaricales</taxon>
        <taxon>Marasmiineae</taxon>
        <taxon>Mycenaceae</taxon>
        <taxon>Mycena</taxon>
    </lineage>
</organism>
<dbReference type="GO" id="GO:0005886">
    <property type="term" value="C:plasma membrane"/>
    <property type="evidence" value="ECO:0007669"/>
    <property type="project" value="UniProtKB-SubCell"/>
</dbReference>
<dbReference type="PROSITE" id="PS51677">
    <property type="entry name" value="NODB"/>
    <property type="match status" value="1"/>
</dbReference>
<proteinExistence type="predicted"/>
<gene>
    <name evidence="13" type="ORF">B0H17DRAFT_1336389</name>
</gene>
<sequence>MQICSHTWSHPNLKTLNATEITDEIMKNDVALMKILGVTTPFLRPPYGNYNDLVLEVASEQNKNLLIWDFDSGDSVGATVQESEGNYTAAINSGVTTLLALNHETEKTTALILAAWAIEKLQAANYTLVTVAQCLGLDPYTYVGPLGQRDDSWYCPEDVSDD</sequence>
<keyword evidence="8" id="KW-0472">Membrane</keyword>
<dbReference type="GO" id="GO:0098552">
    <property type="term" value="C:side of membrane"/>
    <property type="evidence" value="ECO:0007669"/>
    <property type="project" value="UniProtKB-KW"/>
</dbReference>
<evidence type="ECO:0000256" key="6">
    <source>
        <dbReference type="ARBA" id="ARBA00022729"/>
    </source>
</evidence>
<reference evidence="13" key="1">
    <citation type="submission" date="2023-03" db="EMBL/GenBank/DDBJ databases">
        <title>Massive genome expansion in bonnet fungi (Mycena s.s.) driven by repeated elements and novel gene families across ecological guilds.</title>
        <authorList>
            <consortium name="Lawrence Berkeley National Laboratory"/>
            <person name="Harder C.B."/>
            <person name="Miyauchi S."/>
            <person name="Viragh M."/>
            <person name="Kuo A."/>
            <person name="Thoen E."/>
            <person name="Andreopoulos B."/>
            <person name="Lu D."/>
            <person name="Skrede I."/>
            <person name="Drula E."/>
            <person name="Henrissat B."/>
            <person name="Morin E."/>
            <person name="Kohler A."/>
            <person name="Barry K."/>
            <person name="LaButti K."/>
            <person name="Morin E."/>
            <person name="Salamov A."/>
            <person name="Lipzen A."/>
            <person name="Mereny Z."/>
            <person name="Hegedus B."/>
            <person name="Baldrian P."/>
            <person name="Stursova M."/>
            <person name="Weitz H."/>
            <person name="Taylor A."/>
            <person name="Grigoriev I.V."/>
            <person name="Nagy L.G."/>
            <person name="Martin F."/>
            <person name="Kauserud H."/>
        </authorList>
    </citation>
    <scope>NUCLEOTIDE SEQUENCE</scope>
    <source>
        <strain evidence="13">CBHHK067</strain>
    </source>
</reference>
<dbReference type="AlphaFoldDB" id="A0AAD7G848"/>
<dbReference type="GO" id="GO:0046872">
    <property type="term" value="F:metal ion binding"/>
    <property type="evidence" value="ECO:0007669"/>
    <property type="project" value="UniProtKB-KW"/>
</dbReference>
<keyword evidence="4" id="KW-0325">Glycoprotein</keyword>
<dbReference type="GO" id="GO:0071555">
    <property type="term" value="P:cell wall organization"/>
    <property type="evidence" value="ECO:0007669"/>
    <property type="project" value="UniProtKB-KW"/>
</dbReference>
<dbReference type="SUPFAM" id="SSF88713">
    <property type="entry name" value="Glycoside hydrolase/deacetylase"/>
    <property type="match status" value="1"/>
</dbReference>
<comment type="cofactor">
    <cofactor evidence="1">
        <name>Co(2+)</name>
        <dbReference type="ChEBI" id="CHEBI:48828"/>
    </cofactor>
</comment>
<evidence type="ECO:0000256" key="9">
    <source>
        <dbReference type="ARBA" id="ARBA00023277"/>
    </source>
</evidence>
<keyword evidence="5" id="KW-0479">Metal-binding</keyword>
<evidence type="ECO:0000313" key="13">
    <source>
        <dbReference type="EMBL" id="KAJ7666320.1"/>
    </source>
</evidence>
<evidence type="ECO:0000256" key="4">
    <source>
        <dbReference type="ARBA" id="ARBA00022622"/>
    </source>
</evidence>
<dbReference type="PANTHER" id="PTHR46471">
    <property type="entry name" value="CHITIN DEACETYLASE"/>
    <property type="match status" value="1"/>
</dbReference>
<evidence type="ECO:0000256" key="5">
    <source>
        <dbReference type="ARBA" id="ARBA00022723"/>
    </source>
</evidence>
<keyword evidence="7" id="KW-0378">Hydrolase</keyword>
<evidence type="ECO:0000313" key="14">
    <source>
        <dbReference type="Proteomes" id="UP001221757"/>
    </source>
</evidence>
<evidence type="ECO:0000256" key="7">
    <source>
        <dbReference type="ARBA" id="ARBA00022801"/>
    </source>
</evidence>
<accession>A0AAD7G848</accession>
<dbReference type="Proteomes" id="UP001221757">
    <property type="component" value="Unassembled WGS sequence"/>
</dbReference>
<dbReference type="GO" id="GO:0016810">
    <property type="term" value="F:hydrolase activity, acting on carbon-nitrogen (but not peptide) bonds"/>
    <property type="evidence" value="ECO:0007669"/>
    <property type="project" value="InterPro"/>
</dbReference>
<comment type="subcellular location">
    <subcellularLocation>
        <location evidence="2">Cell membrane</location>
        <topology evidence="2">Lipid-anchor</topology>
        <topology evidence="2">GPI-anchor</topology>
    </subcellularLocation>
</comment>